<sequence length="283" mass="32192">MASRPIPTGKKVVPTNTTKTTNAPVSDPTLEGNDEQLRHSAVIRNAIQKTSAATEQPTEQSTQNCESNNMALDVLPMVANQLYLEAKEQLEQTGYIKGVVKEKVISNLSQMYKIVLRLNDSRLKLMDKLTASEEQDITKLELVKQIGIENDLKASKILEHLKMQSDNIQETKLQMESIKEEVIKLSDDIMRHTPVENMTYAQKIKLDSDYIYFKITNTEDWINYLLIKLRNKGQHIEEFGHTTAASIINKADLLRNIVNSGEVPPRGWWRANGAMRRRRPPPP</sequence>
<proteinExistence type="predicted"/>
<accession>A0ACC1DC44</accession>
<keyword evidence="2" id="KW-1185">Reference proteome</keyword>
<evidence type="ECO:0000313" key="1">
    <source>
        <dbReference type="EMBL" id="KAJ0181231.1"/>
    </source>
</evidence>
<dbReference type="Proteomes" id="UP000824533">
    <property type="component" value="Linkage Group LG05"/>
</dbReference>
<gene>
    <name evidence="1" type="ORF">K1T71_003316</name>
</gene>
<dbReference type="EMBL" id="CM034391">
    <property type="protein sequence ID" value="KAJ0181231.1"/>
    <property type="molecule type" value="Genomic_DNA"/>
</dbReference>
<evidence type="ECO:0000313" key="2">
    <source>
        <dbReference type="Proteomes" id="UP000824533"/>
    </source>
</evidence>
<comment type="caution">
    <text evidence="1">The sequence shown here is derived from an EMBL/GenBank/DDBJ whole genome shotgun (WGS) entry which is preliminary data.</text>
</comment>
<protein>
    <submittedName>
        <fullName evidence="1">Uncharacterized protein</fullName>
    </submittedName>
</protein>
<reference evidence="1 2" key="1">
    <citation type="journal article" date="2021" name="Front. Genet.">
        <title>Chromosome-Level Genome Assembly Reveals Significant Gene Expansion in the Toll and IMD Signaling Pathways of Dendrolimus kikuchii.</title>
        <authorList>
            <person name="Zhou J."/>
            <person name="Wu P."/>
            <person name="Xiong Z."/>
            <person name="Liu N."/>
            <person name="Zhao N."/>
            <person name="Ji M."/>
            <person name="Qiu Y."/>
            <person name="Yang B."/>
        </authorList>
    </citation>
    <scope>NUCLEOTIDE SEQUENCE [LARGE SCALE GENOMIC DNA]</scope>
    <source>
        <strain evidence="1">Ann1</strain>
    </source>
</reference>
<name>A0ACC1DC44_9NEOP</name>
<organism evidence="1 2">
    <name type="scientific">Dendrolimus kikuchii</name>
    <dbReference type="NCBI Taxonomy" id="765133"/>
    <lineage>
        <taxon>Eukaryota</taxon>
        <taxon>Metazoa</taxon>
        <taxon>Ecdysozoa</taxon>
        <taxon>Arthropoda</taxon>
        <taxon>Hexapoda</taxon>
        <taxon>Insecta</taxon>
        <taxon>Pterygota</taxon>
        <taxon>Neoptera</taxon>
        <taxon>Endopterygota</taxon>
        <taxon>Lepidoptera</taxon>
        <taxon>Glossata</taxon>
        <taxon>Ditrysia</taxon>
        <taxon>Bombycoidea</taxon>
        <taxon>Lasiocampidae</taxon>
        <taxon>Dendrolimus</taxon>
    </lineage>
</organism>